<protein>
    <recommendedName>
        <fullName evidence="2">Fibrinogen C-terminal domain-containing protein</fullName>
    </recommendedName>
</protein>
<evidence type="ECO:0000313" key="4">
    <source>
        <dbReference type="Proteomes" id="UP001159405"/>
    </source>
</evidence>
<dbReference type="Pfam" id="PF00147">
    <property type="entry name" value="Fibrinogen_C"/>
    <property type="match status" value="1"/>
</dbReference>
<dbReference type="SUPFAM" id="SSF56496">
    <property type="entry name" value="Fibrinogen C-terminal domain-like"/>
    <property type="match status" value="1"/>
</dbReference>
<organism evidence="3 4">
    <name type="scientific">Porites lobata</name>
    <dbReference type="NCBI Taxonomy" id="104759"/>
    <lineage>
        <taxon>Eukaryota</taxon>
        <taxon>Metazoa</taxon>
        <taxon>Cnidaria</taxon>
        <taxon>Anthozoa</taxon>
        <taxon>Hexacorallia</taxon>
        <taxon>Scleractinia</taxon>
        <taxon>Fungiina</taxon>
        <taxon>Poritidae</taxon>
        <taxon>Porites</taxon>
    </lineage>
</organism>
<evidence type="ECO:0000256" key="1">
    <source>
        <dbReference type="ARBA" id="ARBA00023157"/>
    </source>
</evidence>
<dbReference type="InterPro" id="IPR002181">
    <property type="entry name" value="Fibrinogen_a/b/g_C_dom"/>
</dbReference>
<gene>
    <name evidence="3" type="ORF">PLOB_00046549</name>
</gene>
<evidence type="ECO:0000313" key="3">
    <source>
        <dbReference type="EMBL" id="CAH3148319.1"/>
    </source>
</evidence>
<dbReference type="Gene3D" id="2.60.120.1000">
    <property type="match status" value="1"/>
</dbReference>
<dbReference type="NCBIfam" id="NF040941">
    <property type="entry name" value="GGGWT_bact"/>
    <property type="match status" value="1"/>
</dbReference>
<dbReference type="InterPro" id="IPR036056">
    <property type="entry name" value="Fibrinogen-like_C"/>
</dbReference>
<feature type="domain" description="Fibrinogen C-terminal" evidence="2">
    <location>
        <begin position="114"/>
        <end position="165"/>
    </location>
</feature>
<dbReference type="PANTHER" id="PTHR16146:SF46">
    <property type="entry name" value="INTELECTIN-1A-RELATED"/>
    <property type="match status" value="1"/>
</dbReference>
<comment type="caution">
    <text evidence="3">The sequence shown here is derived from an EMBL/GenBank/DDBJ whole genome shotgun (WGS) entry which is preliminary data.</text>
</comment>
<dbReference type="EMBL" id="CALNXK010000083">
    <property type="protein sequence ID" value="CAH3148319.1"/>
    <property type="molecule type" value="Genomic_DNA"/>
</dbReference>
<name>A0ABN8PTE5_9CNID</name>
<keyword evidence="4" id="KW-1185">Reference proteome</keyword>
<accession>A0ABN8PTE5</accession>
<proteinExistence type="predicted"/>
<sequence length="323" mass="36133">MKASLYCRSFYDQVVIRFELALPDFYVKVTVRMQLLKLLPFISQLAALILKATCDPVNLVFLNNGQSLKLNKHQNVRVEEVTAPCNPENKGLLRMANLHLEFCNGKSWVRLSDVTGPVTGKSCLDIKNRGQSRGDGIYRLDPDGGTHSNAFLAYCDMTSYNGGWTMCYTTDEYAKPKTEVTYNCKLSFGTDGYRTDCNNIPFTEIIFIDYQSGNKAYFKRKVSHPITAAGNYGKSGSAYGLWTGVGTMNSGYAYQLLICDTSFLTGFFVSGYTNCYKQCNSWCSDTKSPYFRTATTQSSYKGVAFNTNGHRSVSTRLMSVSLR</sequence>
<dbReference type="PANTHER" id="PTHR16146">
    <property type="entry name" value="INTELECTIN"/>
    <property type="match status" value="1"/>
</dbReference>
<keyword evidence="1" id="KW-1015">Disulfide bond</keyword>
<reference evidence="3 4" key="1">
    <citation type="submission" date="2022-05" db="EMBL/GenBank/DDBJ databases">
        <authorList>
            <consortium name="Genoscope - CEA"/>
            <person name="William W."/>
        </authorList>
    </citation>
    <scope>NUCLEOTIDE SEQUENCE [LARGE SCALE GENOMIC DNA]</scope>
</reference>
<dbReference type="PROSITE" id="PS51406">
    <property type="entry name" value="FIBRINOGEN_C_2"/>
    <property type="match status" value="1"/>
</dbReference>
<evidence type="ECO:0000259" key="2">
    <source>
        <dbReference type="PROSITE" id="PS51406"/>
    </source>
</evidence>
<dbReference type="Proteomes" id="UP001159405">
    <property type="component" value="Unassembled WGS sequence"/>
</dbReference>